<dbReference type="SFLD" id="SFLDG00358">
    <property type="entry name" value="Main_(cytGST)"/>
    <property type="match status" value="1"/>
</dbReference>
<dbReference type="SUPFAM" id="SSF52833">
    <property type="entry name" value="Thioredoxin-like"/>
    <property type="match status" value="1"/>
</dbReference>
<sequence>MVIVDPESIKSKEVIHWNGIHLFHAWFSSCSQKVRLFLRLKNISWTSHVINLREQENQSDWYLGINPKGLVPCLIHDGVVHIESNDIMAYLEQVFTDPPLLPPNDDSRNLIQGLQAENSLHMELRTLTFAFLAPKKFKSMEVFQKYKDVNSACPCSSQKRKEIDFYSRYLSEGISKDQIYSAYIAWNKQFEELNKALEDRITVVAERQVYMAGSAISLVDIAWFVNCDRLIKCGYPLSDHPALFAWYSRLVQLESFQKETILPLPLKKKAQRLRIKQTLLRQTMKDVVRQKQKPGKKSREKSKEKSKVVPQVILVSQSKNPNHDI</sequence>
<dbReference type="CDD" id="cd00299">
    <property type="entry name" value="GST_C_family"/>
    <property type="match status" value="1"/>
</dbReference>
<dbReference type="PANTHER" id="PTHR44051">
    <property type="entry name" value="GLUTATHIONE S-TRANSFERASE-RELATED"/>
    <property type="match status" value="1"/>
</dbReference>
<evidence type="ECO:0000256" key="2">
    <source>
        <dbReference type="SAM" id="MobiDB-lite"/>
    </source>
</evidence>
<evidence type="ECO:0000313" key="5">
    <source>
        <dbReference type="EMBL" id="CAD9859673.1"/>
    </source>
</evidence>
<name>A0A7S2UXR6_9STRA</name>
<proteinExistence type="inferred from homology"/>
<dbReference type="AlphaFoldDB" id="A0A7S2UXR6"/>
<protein>
    <recommendedName>
        <fullName evidence="6">GST N-terminal domain-containing protein</fullName>
    </recommendedName>
</protein>
<evidence type="ECO:0000259" key="3">
    <source>
        <dbReference type="PROSITE" id="PS50404"/>
    </source>
</evidence>
<organism evidence="5">
    <name type="scientific">Fibrocapsa japonica</name>
    <dbReference type="NCBI Taxonomy" id="94617"/>
    <lineage>
        <taxon>Eukaryota</taxon>
        <taxon>Sar</taxon>
        <taxon>Stramenopiles</taxon>
        <taxon>Ochrophyta</taxon>
        <taxon>Raphidophyceae</taxon>
        <taxon>Chattonellales</taxon>
        <taxon>Chattonellaceae</taxon>
        <taxon>Fibrocapsa</taxon>
    </lineage>
</organism>
<dbReference type="PROSITE" id="PS50405">
    <property type="entry name" value="GST_CTER"/>
    <property type="match status" value="1"/>
</dbReference>
<dbReference type="InterPro" id="IPR010987">
    <property type="entry name" value="Glutathione-S-Trfase_C-like"/>
</dbReference>
<feature type="compositionally biased region" description="Polar residues" evidence="2">
    <location>
        <begin position="314"/>
        <end position="325"/>
    </location>
</feature>
<accession>A0A7S2UXR6</accession>
<feature type="region of interest" description="Disordered" evidence="2">
    <location>
        <begin position="286"/>
        <end position="325"/>
    </location>
</feature>
<gene>
    <name evidence="5" type="ORF">FJAP1339_LOCUS2192</name>
</gene>
<evidence type="ECO:0000256" key="1">
    <source>
        <dbReference type="ARBA" id="ARBA00007409"/>
    </source>
</evidence>
<dbReference type="Gene3D" id="1.20.1050.10">
    <property type="match status" value="1"/>
</dbReference>
<dbReference type="Pfam" id="PF13409">
    <property type="entry name" value="GST_N_2"/>
    <property type="match status" value="1"/>
</dbReference>
<dbReference type="SFLD" id="SFLDS00019">
    <property type="entry name" value="Glutathione_Transferase_(cytos"/>
    <property type="match status" value="1"/>
</dbReference>
<feature type="domain" description="GST C-terminal" evidence="4">
    <location>
        <begin position="142"/>
        <end position="279"/>
    </location>
</feature>
<dbReference type="Pfam" id="PF13410">
    <property type="entry name" value="GST_C_2"/>
    <property type="match status" value="1"/>
</dbReference>
<dbReference type="PROSITE" id="PS50404">
    <property type="entry name" value="GST_NTER"/>
    <property type="match status" value="1"/>
</dbReference>
<dbReference type="InterPro" id="IPR036282">
    <property type="entry name" value="Glutathione-S-Trfase_C_sf"/>
</dbReference>
<reference evidence="5" key="1">
    <citation type="submission" date="2021-01" db="EMBL/GenBank/DDBJ databases">
        <authorList>
            <person name="Corre E."/>
            <person name="Pelletier E."/>
            <person name="Niang G."/>
            <person name="Scheremetjew M."/>
            <person name="Finn R."/>
            <person name="Kale V."/>
            <person name="Holt S."/>
            <person name="Cochrane G."/>
            <person name="Meng A."/>
            <person name="Brown T."/>
            <person name="Cohen L."/>
        </authorList>
    </citation>
    <scope>NUCLEOTIDE SEQUENCE</scope>
    <source>
        <strain evidence="5">CCMP1661</strain>
    </source>
</reference>
<dbReference type="InterPro" id="IPR040079">
    <property type="entry name" value="Glutathione_S-Trfase"/>
</dbReference>
<dbReference type="CDD" id="cd00570">
    <property type="entry name" value="GST_N_family"/>
    <property type="match status" value="1"/>
</dbReference>
<dbReference type="SUPFAM" id="SSF47616">
    <property type="entry name" value="GST C-terminal domain-like"/>
    <property type="match status" value="1"/>
</dbReference>
<feature type="compositionally biased region" description="Basic residues" evidence="2">
    <location>
        <begin position="290"/>
        <end position="300"/>
    </location>
</feature>
<dbReference type="InterPro" id="IPR036249">
    <property type="entry name" value="Thioredoxin-like_sf"/>
</dbReference>
<dbReference type="Gene3D" id="3.40.30.10">
    <property type="entry name" value="Glutaredoxin"/>
    <property type="match status" value="1"/>
</dbReference>
<dbReference type="InterPro" id="IPR004045">
    <property type="entry name" value="Glutathione_S-Trfase_N"/>
</dbReference>
<dbReference type="PANTHER" id="PTHR44051:SF8">
    <property type="entry name" value="GLUTATHIONE S-TRANSFERASE GSTA"/>
    <property type="match status" value="1"/>
</dbReference>
<evidence type="ECO:0000259" key="4">
    <source>
        <dbReference type="PROSITE" id="PS50405"/>
    </source>
</evidence>
<evidence type="ECO:0008006" key="6">
    <source>
        <dbReference type="Google" id="ProtNLM"/>
    </source>
</evidence>
<comment type="similarity">
    <text evidence="1">Belongs to the GST superfamily.</text>
</comment>
<feature type="domain" description="GST N-terminal" evidence="3">
    <location>
        <begin position="18"/>
        <end position="99"/>
    </location>
</feature>
<dbReference type="EMBL" id="HBHR01004577">
    <property type="protein sequence ID" value="CAD9859673.1"/>
    <property type="molecule type" value="Transcribed_RNA"/>
</dbReference>